<evidence type="ECO:0000256" key="3">
    <source>
        <dbReference type="ARBA" id="ARBA00047676"/>
    </source>
</evidence>
<dbReference type="CDD" id="cd00563">
    <property type="entry name" value="Dtyr_deacylase"/>
    <property type="match status" value="1"/>
</dbReference>
<dbReference type="InterPro" id="IPR023509">
    <property type="entry name" value="DTD-like_sf"/>
</dbReference>
<comment type="catalytic activity">
    <reaction evidence="4">
        <text>a D-aminoacyl-tRNA + H2O = a tRNA + a D-alpha-amino acid + H(+)</text>
        <dbReference type="Rhea" id="RHEA:13953"/>
        <dbReference type="Rhea" id="RHEA-COMP:10123"/>
        <dbReference type="Rhea" id="RHEA-COMP:10124"/>
        <dbReference type="ChEBI" id="CHEBI:15377"/>
        <dbReference type="ChEBI" id="CHEBI:15378"/>
        <dbReference type="ChEBI" id="CHEBI:59871"/>
        <dbReference type="ChEBI" id="CHEBI:78442"/>
        <dbReference type="ChEBI" id="CHEBI:79333"/>
        <dbReference type="EC" id="3.1.1.96"/>
    </reaction>
</comment>
<dbReference type="InterPro" id="IPR003732">
    <property type="entry name" value="Daa-tRNA_deacyls_DTD"/>
</dbReference>
<dbReference type="NCBIfam" id="TIGR00256">
    <property type="entry name" value="D-aminoacyl-tRNA deacylase"/>
    <property type="match status" value="1"/>
</dbReference>
<dbReference type="PANTHER" id="PTHR10472:SF5">
    <property type="entry name" value="D-AMINOACYL-TRNA DEACYLASE 1"/>
    <property type="match status" value="1"/>
</dbReference>
<dbReference type="PANTHER" id="PTHR10472">
    <property type="entry name" value="D-TYROSYL-TRNA TYR DEACYLASE"/>
    <property type="match status" value="1"/>
</dbReference>
<comment type="catalytic activity">
    <reaction evidence="3">
        <text>glycyl-tRNA(Ala) + H2O = tRNA(Ala) + glycine + H(+)</text>
        <dbReference type="Rhea" id="RHEA:53744"/>
        <dbReference type="Rhea" id="RHEA-COMP:9657"/>
        <dbReference type="Rhea" id="RHEA-COMP:13640"/>
        <dbReference type="ChEBI" id="CHEBI:15377"/>
        <dbReference type="ChEBI" id="CHEBI:15378"/>
        <dbReference type="ChEBI" id="CHEBI:57305"/>
        <dbReference type="ChEBI" id="CHEBI:78442"/>
        <dbReference type="ChEBI" id="CHEBI:78522"/>
        <dbReference type="EC" id="3.1.1.96"/>
    </reaction>
</comment>
<gene>
    <name evidence="6" type="ORF">OXX778_LOCUS4087</name>
</gene>
<evidence type="ECO:0000256" key="1">
    <source>
        <dbReference type="ARBA" id="ARBA00009673"/>
    </source>
</evidence>
<keyword evidence="5" id="KW-0820">tRNA-binding</keyword>
<dbReference type="FunFam" id="3.50.80.10:FF:000001">
    <property type="entry name" value="D-aminoacyl-tRNA deacylase"/>
    <property type="match status" value="1"/>
</dbReference>
<organism evidence="6 7">
    <name type="scientific">Brachionus calyciflorus</name>
    <dbReference type="NCBI Taxonomy" id="104777"/>
    <lineage>
        <taxon>Eukaryota</taxon>
        <taxon>Metazoa</taxon>
        <taxon>Spiralia</taxon>
        <taxon>Gnathifera</taxon>
        <taxon>Rotifera</taxon>
        <taxon>Eurotatoria</taxon>
        <taxon>Monogononta</taxon>
        <taxon>Pseudotrocha</taxon>
        <taxon>Ploima</taxon>
        <taxon>Brachionidae</taxon>
        <taxon>Brachionus</taxon>
    </lineage>
</organism>
<dbReference type="GO" id="GO:0000049">
    <property type="term" value="F:tRNA binding"/>
    <property type="evidence" value="ECO:0007669"/>
    <property type="project" value="UniProtKB-KW"/>
</dbReference>
<dbReference type="EC" id="3.1.1.96" evidence="2 5"/>
<sequence length="323" mass="36919">MDKTEKLNIINEKLDKCICLFVECYQTVLTQRELLNKTLDDGYLNMSKARSIIGCSSLSILQIPSELEAKVTVDIKTDTSLVKTDDPSVKFEYPETNFDLIIDNNHEKKENSSISMPNWFGVLTPLSLKTSQKSFCRSLNLITSLCESQEKLKNLEQIYKALLMKAIIQRVVKASVTVSDELISSIQHGFCVLVGIGRDDTDKDIDYIVRKLLTIRLFENPEAENSKWNKNVVERDYEILCVSQFTLQSTLKGTKPDFHLAMGGEQSKEFYEKFLEQMKKSYKPEKIKDGKFGAMMQVNIQNDGPVTIILDSKKDQNKNKEQE</sequence>
<dbReference type="Gene3D" id="3.50.80.10">
    <property type="entry name" value="D-tyrosyl-tRNA(Tyr) deacylase"/>
    <property type="match status" value="1"/>
</dbReference>
<dbReference type="GO" id="GO:0005737">
    <property type="term" value="C:cytoplasm"/>
    <property type="evidence" value="ECO:0007669"/>
    <property type="project" value="UniProtKB-SubCell"/>
</dbReference>
<keyword evidence="5" id="KW-0963">Cytoplasm</keyword>
<comment type="subcellular location">
    <subcellularLocation>
        <location evidence="5">Cytoplasm</location>
    </subcellularLocation>
</comment>
<evidence type="ECO:0000256" key="4">
    <source>
        <dbReference type="ARBA" id="ARBA00048018"/>
    </source>
</evidence>
<keyword evidence="7" id="KW-1185">Reference proteome</keyword>
<comment type="caution">
    <text evidence="6">The sequence shown here is derived from an EMBL/GenBank/DDBJ whole genome shotgun (WGS) entry which is preliminary data.</text>
</comment>
<evidence type="ECO:0000313" key="6">
    <source>
        <dbReference type="EMBL" id="CAF0754261.1"/>
    </source>
</evidence>
<dbReference type="EMBL" id="CAJNOC010000389">
    <property type="protein sequence ID" value="CAF0754261.1"/>
    <property type="molecule type" value="Genomic_DNA"/>
</dbReference>
<evidence type="ECO:0000256" key="2">
    <source>
        <dbReference type="ARBA" id="ARBA00013056"/>
    </source>
</evidence>
<dbReference type="AlphaFoldDB" id="A0A813PKM5"/>
<accession>A0A813PKM5</accession>
<dbReference type="GO" id="GO:0051500">
    <property type="term" value="F:D-tyrosyl-tRNA(Tyr) deacylase activity"/>
    <property type="evidence" value="ECO:0007669"/>
    <property type="project" value="TreeGrafter"/>
</dbReference>
<dbReference type="Pfam" id="PF02580">
    <property type="entry name" value="Tyr_Deacylase"/>
    <property type="match status" value="1"/>
</dbReference>
<reference evidence="6" key="1">
    <citation type="submission" date="2021-02" db="EMBL/GenBank/DDBJ databases">
        <authorList>
            <person name="Nowell W R."/>
        </authorList>
    </citation>
    <scope>NUCLEOTIDE SEQUENCE</scope>
    <source>
        <strain evidence="6">Ploen Becks lab</strain>
    </source>
</reference>
<keyword evidence="5" id="KW-0694">RNA-binding</keyword>
<evidence type="ECO:0000313" key="7">
    <source>
        <dbReference type="Proteomes" id="UP000663879"/>
    </source>
</evidence>
<dbReference type="SUPFAM" id="SSF69500">
    <property type="entry name" value="DTD-like"/>
    <property type="match status" value="1"/>
</dbReference>
<dbReference type="OrthoDB" id="275783at2759"/>
<comment type="similarity">
    <text evidence="1 5">Belongs to the DTD family.</text>
</comment>
<keyword evidence="5" id="KW-0378">Hydrolase</keyword>
<protein>
    <recommendedName>
        <fullName evidence="2 5">D-aminoacyl-tRNA deacylase</fullName>
        <ecNumber evidence="2 5">3.1.1.96</ecNumber>
    </recommendedName>
</protein>
<evidence type="ECO:0000256" key="5">
    <source>
        <dbReference type="RuleBase" id="RU003470"/>
    </source>
</evidence>
<proteinExistence type="inferred from homology"/>
<dbReference type="Proteomes" id="UP000663879">
    <property type="component" value="Unassembled WGS sequence"/>
</dbReference>
<name>A0A813PKM5_9BILA</name>